<proteinExistence type="predicted"/>
<sequence length="287" mass="30933">MTVRNFVPEIWSSRLLVAVRKNLIYAGPTVVNRDYEGEISEAGDTVRITSVSRPAVGNYVPGSTVITPEKLTTGQRTLVVDQSKYWAFSIDDVDARQAKGGLVPQAMSEAAYALADTVDQYVAGLYTQIQTANFLNVQGSPIDTYSTPTDAYDKILVPLRTRLTRANVPTAGRYAIVSAEFYASLLLDSRFIKVNEAGTDAGLRNGMVGRAAGFDIYESNNIPNPSGDTQVVTAGTNAAITFAEQINKTEAYRPESSFSDAVKGLALYGAKMVRPDHMAAAFINPAA</sequence>
<accession>A0ABS6TT97</accession>
<keyword evidence="1" id="KW-0167">Capsid protein</keyword>
<dbReference type="RefSeq" id="WP_228869964.1">
    <property type="nucleotide sequence ID" value="NZ_JAHUVW010000001.1"/>
</dbReference>
<comment type="caution">
    <text evidence="1">The sequence shown here is derived from an EMBL/GenBank/DDBJ whole genome shotgun (WGS) entry which is preliminary data.</text>
</comment>
<dbReference type="Pfam" id="PF25209">
    <property type="entry name" value="Phage_capsid_4"/>
    <property type="match status" value="1"/>
</dbReference>
<dbReference type="EMBL" id="JAHUVW010000001">
    <property type="protein sequence ID" value="MBV7671381.1"/>
    <property type="molecule type" value="Genomic_DNA"/>
</dbReference>
<gene>
    <name evidence="1" type="ORF">STHAL_18185</name>
</gene>
<name>A0ABS6TT97_STRHA</name>
<reference evidence="1 2" key="1">
    <citation type="submission" date="2021-07" db="EMBL/GenBank/DDBJ databases">
        <title>Sequencing Streptomyces halstedii LGO-A4 genome an citrus endophytic actinomycete.</title>
        <authorList>
            <person name="Samborskyy M."/>
            <person name="Scott N."/>
            <person name="Deglau R."/>
            <person name="Dickens S."/>
            <person name="Oliveira L.G."/>
        </authorList>
    </citation>
    <scope>NUCLEOTIDE SEQUENCE [LARGE SCALE GENOMIC DNA]</scope>
    <source>
        <strain evidence="1 2">LGO-A4</strain>
    </source>
</reference>
<evidence type="ECO:0000313" key="1">
    <source>
        <dbReference type="EMBL" id="MBV7671381.1"/>
    </source>
</evidence>
<evidence type="ECO:0000313" key="2">
    <source>
        <dbReference type="Proteomes" id="UP000735541"/>
    </source>
</evidence>
<organism evidence="1 2">
    <name type="scientific">Streptomyces halstedii</name>
    <dbReference type="NCBI Taxonomy" id="1944"/>
    <lineage>
        <taxon>Bacteria</taxon>
        <taxon>Bacillati</taxon>
        <taxon>Actinomycetota</taxon>
        <taxon>Actinomycetes</taxon>
        <taxon>Kitasatosporales</taxon>
        <taxon>Streptomycetaceae</taxon>
        <taxon>Streptomyces</taxon>
    </lineage>
</organism>
<keyword evidence="1" id="KW-0946">Virion</keyword>
<dbReference type="Proteomes" id="UP000735541">
    <property type="component" value="Unassembled WGS sequence"/>
</dbReference>
<protein>
    <submittedName>
        <fullName evidence="1">P22 coat protein - protein 5 domain protein</fullName>
    </submittedName>
</protein>
<keyword evidence="2" id="KW-1185">Reference proteome</keyword>